<sequence length="154" mass="17263">MISQFLASGGLWLNLDGTEILLDPGPGCIVQSTKRKLRADKLSAIILSHRHLDHSADINIMVEAMTQGGFNRHGWLFAPTDALETEPVIFSYLKDYLEGIEVLREGQSYSIGNVSFATPIRHIHGVETYGMIFKTNKHTFSYIADTRYFDGLCK</sequence>
<dbReference type="InterPro" id="IPR036866">
    <property type="entry name" value="RibonucZ/Hydroxyglut_hydro"/>
</dbReference>
<feature type="non-terminal residue" evidence="2">
    <location>
        <position position="154"/>
    </location>
</feature>
<dbReference type="Gene3D" id="3.60.15.10">
    <property type="entry name" value="Ribonuclease Z/Hydroxyacylglutathione hydrolase-like"/>
    <property type="match status" value="1"/>
</dbReference>
<feature type="domain" description="Metallo-beta-lactamase" evidence="1">
    <location>
        <begin position="19"/>
        <end position="150"/>
    </location>
</feature>
<name>X1K554_9ZZZZ</name>
<protein>
    <recommendedName>
        <fullName evidence="1">Metallo-beta-lactamase domain-containing protein</fullName>
    </recommendedName>
</protein>
<dbReference type="InterPro" id="IPR001279">
    <property type="entry name" value="Metallo-B-lactamas"/>
</dbReference>
<organism evidence="2">
    <name type="scientific">marine sediment metagenome</name>
    <dbReference type="NCBI Taxonomy" id="412755"/>
    <lineage>
        <taxon>unclassified sequences</taxon>
        <taxon>metagenomes</taxon>
        <taxon>ecological metagenomes</taxon>
    </lineage>
</organism>
<dbReference type="AlphaFoldDB" id="X1K554"/>
<dbReference type="EMBL" id="BARU01038880">
    <property type="protein sequence ID" value="GAH88770.1"/>
    <property type="molecule type" value="Genomic_DNA"/>
</dbReference>
<proteinExistence type="predicted"/>
<comment type="caution">
    <text evidence="2">The sequence shown here is derived from an EMBL/GenBank/DDBJ whole genome shotgun (WGS) entry which is preliminary data.</text>
</comment>
<accession>X1K554</accession>
<evidence type="ECO:0000259" key="1">
    <source>
        <dbReference type="Pfam" id="PF12706"/>
    </source>
</evidence>
<dbReference type="Pfam" id="PF12706">
    <property type="entry name" value="Lactamase_B_2"/>
    <property type="match status" value="1"/>
</dbReference>
<gene>
    <name evidence="2" type="ORF">S03H2_60350</name>
</gene>
<evidence type="ECO:0000313" key="2">
    <source>
        <dbReference type="EMBL" id="GAH88770.1"/>
    </source>
</evidence>
<reference evidence="2" key="1">
    <citation type="journal article" date="2014" name="Front. Microbiol.">
        <title>High frequency of phylogenetically diverse reductive dehalogenase-homologous genes in deep subseafloor sedimentary metagenomes.</title>
        <authorList>
            <person name="Kawai M."/>
            <person name="Futagami T."/>
            <person name="Toyoda A."/>
            <person name="Takaki Y."/>
            <person name="Nishi S."/>
            <person name="Hori S."/>
            <person name="Arai W."/>
            <person name="Tsubouchi T."/>
            <person name="Morono Y."/>
            <person name="Uchiyama I."/>
            <person name="Ito T."/>
            <person name="Fujiyama A."/>
            <person name="Inagaki F."/>
            <person name="Takami H."/>
        </authorList>
    </citation>
    <scope>NUCLEOTIDE SEQUENCE</scope>
    <source>
        <strain evidence="2">Expedition CK06-06</strain>
    </source>
</reference>
<dbReference type="SUPFAM" id="SSF56281">
    <property type="entry name" value="Metallo-hydrolase/oxidoreductase"/>
    <property type="match status" value="1"/>
</dbReference>